<evidence type="ECO:0000313" key="4">
    <source>
        <dbReference type="EMBL" id="ORA10376.1"/>
    </source>
</evidence>
<sequence>MPHRTLRIVSTAGPDALEIAVVQTPVPQPGPDEVIVRIDAAPIHPSDTMVLLGSADLTRARFGGTPDRPRVEIPLSPAARHAMSHRTGVPLPAGQEGAGVVVATGPNSTPLMGRKVAVLSSGSTGVMGLYAEYQTVAAADCIPLPDEVRTVDAAAMFVNPLTALAMVETLRLDAHDALIHTAAASSLGQMLVKICRDDGVPLVNVVRRPEQADLLRSLGATHVCDSSVPTFRDDLMAAIKDTGATVAFDAIGGGSMPGELLWAMEAAAMAVQKMHSPYGSFENKHVYIYGHLDDSPTVLAHHNYGLSWGVSGWLMPHVLMRIGRERTDALHQRILNELDTTFKTHYAQSITLSQALQPDVMNSYCQHATGAKYLIIPNIPT</sequence>
<dbReference type="InterPro" id="IPR013149">
    <property type="entry name" value="ADH-like_C"/>
</dbReference>
<dbReference type="Pfam" id="PF08240">
    <property type="entry name" value="ADH_N"/>
    <property type="match status" value="1"/>
</dbReference>
<dbReference type="GO" id="GO:0070402">
    <property type="term" value="F:NADPH binding"/>
    <property type="evidence" value="ECO:0007669"/>
    <property type="project" value="TreeGrafter"/>
</dbReference>
<dbReference type="Pfam" id="PF00107">
    <property type="entry name" value="ADH_zinc_N"/>
    <property type="match status" value="1"/>
</dbReference>
<dbReference type="Gene3D" id="3.40.50.720">
    <property type="entry name" value="NAD(P)-binding Rossmann-like Domain"/>
    <property type="match status" value="1"/>
</dbReference>
<organism evidence="4 5">
    <name type="scientific">Mycobacterium arosiense ATCC BAA-1401 = DSM 45069</name>
    <dbReference type="NCBI Taxonomy" id="1265311"/>
    <lineage>
        <taxon>Bacteria</taxon>
        <taxon>Bacillati</taxon>
        <taxon>Actinomycetota</taxon>
        <taxon>Actinomycetes</taxon>
        <taxon>Mycobacteriales</taxon>
        <taxon>Mycobacteriaceae</taxon>
        <taxon>Mycobacterium</taxon>
        <taxon>Mycobacterium avium complex (MAC)</taxon>
    </lineage>
</organism>
<evidence type="ECO:0000313" key="5">
    <source>
        <dbReference type="Proteomes" id="UP000192707"/>
    </source>
</evidence>
<dbReference type="GO" id="GO:0016651">
    <property type="term" value="F:oxidoreductase activity, acting on NAD(P)H"/>
    <property type="evidence" value="ECO:0007669"/>
    <property type="project" value="TreeGrafter"/>
</dbReference>
<dbReference type="AlphaFoldDB" id="A0A1W9ZAE2"/>
<proteinExistence type="predicted"/>
<name>A0A1W9ZAE2_MYCAI</name>
<dbReference type="InterPro" id="IPR013154">
    <property type="entry name" value="ADH-like_N"/>
</dbReference>
<dbReference type="SMART" id="SM00829">
    <property type="entry name" value="PKS_ER"/>
    <property type="match status" value="1"/>
</dbReference>
<dbReference type="SUPFAM" id="SSF51735">
    <property type="entry name" value="NAD(P)-binding Rossmann-fold domains"/>
    <property type="match status" value="1"/>
</dbReference>
<dbReference type="PANTHER" id="PTHR48106:SF18">
    <property type="entry name" value="QUINONE OXIDOREDUCTASE PIG3"/>
    <property type="match status" value="1"/>
</dbReference>
<keyword evidence="2" id="KW-0560">Oxidoreductase</keyword>
<protein>
    <recommendedName>
        <fullName evidence="3">Enoyl reductase (ER) domain-containing protein</fullName>
    </recommendedName>
</protein>
<comment type="caution">
    <text evidence="4">The sequence shown here is derived from an EMBL/GenBank/DDBJ whole genome shotgun (WGS) entry which is preliminary data.</text>
</comment>
<dbReference type="SUPFAM" id="SSF50129">
    <property type="entry name" value="GroES-like"/>
    <property type="match status" value="1"/>
</dbReference>
<feature type="domain" description="Enoyl reductase (ER)" evidence="3">
    <location>
        <begin position="13"/>
        <end position="286"/>
    </location>
</feature>
<dbReference type="InterPro" id="IPR036291">
    <property type="entry name" value="NAD(P)-bd_dom_sf"/>
</dbReference>
<reference evidence="4 5" key="1">
    <citation type="submission" date="2016-12" db="EMBL/GenBank/DDBJ databases">
        <title>The new phylogeny of genus Mycobacterium.</title>
        <authorList>
            <person name="Tortoli E."/>
            <person name="Trovato A."/>
            <person name="Cirillo D.M."/>
        </authorList>
    </citation>
    <scope>NUCLEOTIDE SEQUENCE [LARGE SCALE GENOMIC DNA]</scope>
    <source>
        <strain evidence="4 5">DSM 45069</strain>
    </source>
</reference>
<gene>
    <name evidence="4" type="ORF">BST14_20440</name>
</gene>
<dbReference type="PANTHER" id="PTHR48106">
    <property type="entry name" value="QUINONE OXIDOREDUCTASE PIG3-RELATED"/>
    <property type="match status" value="1"/>
</dbReference>
<dbReference type="Gene3D" id="3.90.180.10">
    <property type="entry name" value="Medium-chain alcohol dehydrogenases, catalytic domain"/>
    <property type="match status" value="1"/>
</dbReference>
<dbReference type="OrthoDB" id="8629910at2"/>
<dbReference type="EMBL" id="MVHG01000065">
    <property type="protein sequence ID" value="ORA10376.1"/>
    <property type="molecule type" value="Genomic_DNA"/>
</dbReference>
<accession>A0A1W9ZAE2</accession>
<evidence type="ECO:0000256" key="1">
    <source>
        <dbReference type="ARBA" id="ARBA00022857"/>
    </source>
</evidence>
<dbReference type="InterPro" id="IPR011032">
    <property type="entry name" value="GroES-like_sf"/>
</dbReference>
<dbReference type="Proteomes" id="UP000192707">
    <property type="component" value="Unassembled WGS sequence"/>
</dbReference>
<dbReference type="InterPro" id="IPR020843">
    <property type="entry name" value="ER"/>
</dbReference>
<keyword evidence="5" id="KW-1185">Reference proteome</keyword>
<evidence type="ECO:0000259" key="3">
    <source>
        <dbReference type="SMART" id="SM00829"/>
    </source>
</evidence>
<evidence type="ECO:0000256" key="2">
    <source>
        <dbReference type="ARBA" id="ARBA00023002"/>
    </source>
</evidence>
<keyword evidence="1" id="KW-0521">NADP</keyword>